<sequence length="38" mass="4005">VLSGVIELDEGFHLAGQRIVPPVSVSGIDHPNPEKPPC</sequence>
<accession>A0A0F8WKU5</accession>
<feature type="non-terminal residue" evidence="1">
    <location>
        <position position="1"/>
    </location>
</feature>
<reference evidence="1" key="1">
    <citation type="journal article" date="2015" name="Nature">
        <title>Complex archaea that bridge the gap between prokaryotes and eukaryotes.</title>
        <authorList>
            <person name="Spang A."/>
            <person name="Saw J.H."/>
            <person name="Jorgensen S.L."/>
            <person name="Zaremba-Niedzwiedzka K."/>
            <person name="Martijn J."/>
            <person name="Lind A.E."/>
            <person name="van Eijk R."/>
            <person name="Schleper C."/>
            <person name="Guy L."/>
            <person name="Ettema T.J."/>
        </authorList>
    </citation>
    <scope>NUCLEOTIDE SEQUENCE</scope>
</reference>
<comment type="caution">
    <text evidence="1">The sequence shown here is derived from an EMBL/GenBank/DDBJ whole genome shotgun (WGS) entry which is preliminary data.</text>
</comment>
<organism evidence="1">
    <name type="scientific">marine sediment metagenome</name>
    <dbReference type="NCBI Taxonomy" id="412755"/>
    <lineage>
        <taxon>unclassified sequences</taxon>
        <taxon>metagenomes</taxon>
        <taxon>ecological metagenomes</taxon>
    </lineage>
</organism>
<dbReference type="EMBL" id="LAZR01064460">
    <property type="protein sequence ID" value="KKK57472.1"/>
    <property type="molecule type" value="Genomic_DNA"/>
</dbReference>
<protein>
    <submittedName>
        <fullName evidence="1">Uncharacterized protein</fullName>
    </submittedName>
</protein>
<dbReference type="AlphaFoldDB" id="A0A0F8WKU5"/>
<gene>
    <name evidence="1" type="ORF">LCGC14_3054100</name>
</gene>
<name>A0A0F8WKU5_9ZZZZ</name>
<proteinExistence type="predicted"/>
<evidence type="ECO:0000313" key="1">
    <source>
        <dbReference type="EMBL" id="KKK57472.1"/>
    </source>
</evidence>